<comment type="caution">
    <text evidence="11">The sequence shown here is derived from an EMBL/GenBank/DDBJ whole genome shotgun (WGS) entry which is preliminary data.</text>
</comment>
<keyword evidence="8" id="KW-0718">Serine biosynthesis</keyword>
<comment type="catalytic activity">
    <reaction evidence="10">
        <text>O-phospho-D-serine + H2O = D-serine + phosphate</text>
        <dbReference type="Rhea" id="RHEA:24873"/>
        <dbReference type="ChEBI" id="CHEBI:15377"/>
        <dbReference type="ChEBI" id="CHEBI:35247"/>
        <dbReference type="ChEBI" id="CHEBI:43474"/>
        <dbReference type="ChEBI" id="CHEBI:58680"/>
        <dbReference type="EC" id="3.1.3.3"/>
    </reaction>
</comment>
<comment type="catalytic activity">
    <reaction evidence="9">
        <text>O-phospho-L-serine + H2O = L-serine + phosphate</text>
        <dbReference type="Rhea" id="RHEA:21208"/>
        <dbReference type="ChEBI" id="CHEBI:15377"/>
        <dbReference type="ChEBI" id="CHEBI:33384"/>
        <dbReference type="ChEBI" id="CHEBI:43474"/>
        <dbReference type="ChEBI" id="CHEBI:57524"/>
        <dbReference type="EC" id="3.1.3.3"/>
    </reaction>
</comment>
<dbReference type="PIRSF" id="PIRSF019370">
    <property type="entry name" value="EhaR"/>
    <property type="match status" value="1"/>
</dbReference>
<dbReference type="Gene3D" id="1.10.3870.10">
    <property type="entry name" value="AF1437-like domain superfamily"/>
    <property type="match status" value="1"/>
</dbReference>
<dbReference type="Pfam" id="PF08282">
    <property type="entry name" value="Hydrolase_3"/>
    <property type="match status" value="1"/>
</dbReference>
<evidence type="ECO:0000256" key="1">
    <source>
        <dbReference type="ARBA" id="ARBA00001946"/>
    </source>
</evidence>
<dbReference type="GO" id="GO:0005737">
    <property type="term" value="C:cytoplasm"/>
    <property type="evidence" value="ECO:0007669"/>
    <property type="project" value="TreeGrafter"/>
</dbReference>
<dbReference type="InterPro" id="IPR036412">
    <property type="entry name" value="HAD-like_sf"/>
</dbReference>
<reference evidence="11" key="1">
    <citation type="journal article" date="2020" name="mSystems">
        <title>Genome- and Community-Level Interaction Insights into Carbon Utilization and Element Cycling Functions of Hydrothermarchaeota in Hydrothermal Sediment.</title>
        <authorList>
            <person name="Zhou Z."/>
            <person name="Liu Y."/>
            <person name="Xu W."/>
            <person name="Pan J."/>
            <person name="Luo Z.H."/>
            <person name="Li M."/>
        </authorList>
    </citation>
    <scope>NUCLEOTIDE SEQUENCE [LARGE SCALE GENOMIC DNA]</scope>
    <source>
        <strain evidence="11">HyVt-483</strain>
    </source>
</reference>
<keyword evidence="4" id="KW-0028">Amino-acid biosynthesis</keyword>
<accession>A0A7C3GTU0</accession>
<gene>
    <name evidence="11" type="ORF">ENJ40_02135</name>
</gene>
<evidence type="ECO:0000256" key="3">
    <source>
        <dbReference type="ARBA" id="ARBA00012640"/>
    </source>
</evidence>
<dbReference type="EC" id="3.1.3.3" evidence="3"/>
<dbReference type="SUPFAM" id="SSF56784">
    <property type="entry name" value="HAD-like"/>
    <property type="match status" value="1"/>
</dbReference>
<evidence type="ECO:0000256" key="8">
    <source>
        <dbReference type="ARBA" id="ARBA00023299"/>
    </source>
</evidence>
<dbReference type="InterPro" id="IPR024196">
    <property type="entry name" value="NiFe_hyd_3_EhaR"/>
</dbReference>
<dbReference type="AlphaFoldDB" id="A0A7C3GTU0"/>
<organism evidence="11">
    <name type="scientific">Thermosulfurimonas dismutans</name>
    <dbReference type="NCBI Taxonomy" id="999894"/>
    <lineage>
        <taxon>Bacteria</taxon>
        <taxon>Pseudomonadati</taxon>
        <taxon>Thermodesulfobacteriota</taxon>
        <taxon>Thermodesulfobacteria</taxon>
        <taxon>Thermodesulfobacteriales</taxon>
        <taxon>Thermodesulfobacteriaceae</taxon>
        <taxon>Thermosulfurimonas</taxon>
    </lineage>
</organism>
<evidence type="ECO:0000256" key="6">
    <source>
        <dbReference type="ARBA" id="ARBA00022801"/>
    </source>
</evidence>
<evidence type="ECO:0000256" key="10">
    <source>
        <dbReference type="ARBA" id="ARBA00048523"/>
    </source>
</evidence>
<evidence type="ECO:0000256" key="2">
    <source>
        <dbReference type="ARBA" id="ARBA00005135"/>
    </source>
</evidence>
<sequence>MVLIALDCEGPITLNDNAYEFAAAVIPQGGEFFARISRYDDYLADVERRPGYKAGDTLKLILPFLKAYGATNRALREFSRKTLRVLPGAVETLKALNRLSPTFIISTSYRPYLEALCEVAGFPLERVFCTEVDFEAVRVPPAEERELRRLCEEILALPLIEIPSGARGPSDLSAESRRALERLEKIFWEILPEMEAGRFLREVNPVGGAEKARAVEEALAETGSSVAEVIYFGDSITDTEALSLVREAGGGAVAFNANRYALKAAEFYVLSETAEPERILSEAFVSGGREGLIGLSPGPNFEFGLLDSPSEELIRRSEAFRKGVRGEEIGALG</sequence>
<dbReference type="InterPro" id="IPR023214">
    <property type="entry name" value="HAD_sf"/>
</dbReference>
<comment type="pathway">
    <text evidence="2">Amino-acid biosynthesis; L-serine biosynthesis; L-serine from 3-phospho-D-glycerate: step 3/3.</text>
</comment>
<dbReference type="GO" id="GO:0000287">
    <property type="term" value="F:magnesium ion binding"/>
    <property type="evidence" value="ECO:0007669"/>
    <property type="project" value="TreeGrafter"/>
</dbReference>
<proteinExistence type="predicted"/>
<keyword evidence="6" id="KW-0378">Hydrolase</keyword>
<dbReference type="Proteomes" id="UP000886043">
    <property type="component" value="Unassembled WGS sequence"/>
</dbReference>
<dbReference type="PANTHER" id="PTHR43344:SF2">
    <property type="entry name" value="PHOSPHOSERINE PHOSPHATASE"/>
    <property type="match status" value="1"/>
</dbReference>
<dbReference type="EMBL" id="DRMH01000020">
    <property type="protein sequence ID" value="HFC97244.1"/>
    <property type="molecule type" value="Genomic_DNA"/>
</dbReference>
<dbReference type="Gene3D" id="3.40.50.1000">
    <property type="entry name" value="HAD superfamily/HAD-like"/>
    <property type="match status" value="1"/>
</dbReference>
<protein>
    <recommendedName>
        <fullName evidence="3">phosphoserine phosphatase</fullName>
        <ecNumber evidence="3">3.1.3.3</ecNumber>
    </recommendedName>
</protein>
<evidence type="ECO:0000256" key="9">
    <source>
        <dbReference type="ARBA" id="ARBA00048138"/>
    </source>
</evidence>
<name>A0A7C3GTU0_9BACT</name>
<evidence type="ECO:0000313" key="11">
    <source>
        <dbReference type="EMBL" id="HFC97244.1"/>
    </source>
</evidence>
<dbReference type="GO" id="GO:0036424">
    <property type="term" value="F:L-phosphoserine phosphatase activity"/>
    <property type="evidence" value="ECO:0007669"/>
    <property type="project" value="TreeGrafter"/>
</dbReference>
<evidence type="ECO:0000256" key="7">
    <source>
        <dbReference type="ARBA" id="ARBA00022842"/>
    </source>
</evidence>
<evidence type="ECO:0000256" key="5">
    <source>
        <dbReference type="ARBA" id="ARBA00022723"/>
    </source>
</evidence>
<keyword evidence="5" id="KW-0479">Metal-binding</keyword>
<dbReference type="PANTHER" id="PTHR43344">
    <property type="entry name" value="PHOSPHOSERINE PHOSPHATASE"/>
    <property type="match status" value="1"/>
</dbReference>
<comment type="cofactor">
    <cofactor evidence="1">
        <name>Mg(2+)</name>
        <dbReference type="ChEBI" id="CHEBI:18420"/>
    </cofactor>
</comment>
<evidence type="ECO:0000256" key="4">
    <source>
        <dbReference type="ARBA" id="ARBA00022605"/>
    </source>
</evidence>
<keyword evidence="7" id="KW-0460">Magnesium</keyword>
<dbReference type="InterPro" id="IPR050582">
    <property type="entry name" value="HAD-like_SerB"/>
</dbReference>
<dbReference type="GO" id="GO:0006564">
    <property type="term" value="P:L-serine biosynthetic process"/>
    <property type="evidence" value="ECO:0007669"/>
    <property type="project" value="UniProtKB-KW"/>
</dbReference>